<dbReference type="SMART" id="SM00829">
    <property type="entry name" value="PKS_ER"/>
    <property type="match status" value="1"/>
</dbReference>
<dbReference type="GO" id="GO:0016491">
    <property type="term" value="F:oxidoreductase activity"/>
    <property type="evidence" value="ECO:0007669"/>
    <property type="project" value="UniProtKB-KW"/>
</dbReference>
<dbReference type="InterPro" id="IPR002364">
    <property type="entry name" value="Quin_OxRdtase/zeta-crystal_CS"/>
</dbReference>
<keyword evidence="2" id="KW-0862">Zinc</keyword>
<dbReference type="SUPFAM" id="SSF50129">
    <property type="entry name" value="GroES-like"/>
    <property type="match status" value="1"/>
</dbReference>
<dbReference type="GO" id="GO:0008270">
    <property type="term" value="F:zinc ion binding"/>
    <property type="evidence" value="ECO:0007669"/>
    <property type="project" value="InterPro"/>
</dbReference>
<sequence>MQAKAVGLTQGLPVSDPNSLQDVTINVNQPRGRDILVAVLATAVNPIDTKQRQGQSPVTTPRILGFDAVAKVLAVGEAVTTIMTDDVVYYAGAVDRPGSDAQYQLVDERLVACAPKTWSPAQSAGLPLTTLTAWEALFEKLPFTAAADANLGQSVLIINGAGGVGSMAIQLAKWAGLQVITTTGKPETTEWVKRLGADIVLDYHQDLGSQLAAAGLQAVDHAILLHSTDQYLPLVTPLVRPLGTIVAVVTNQHPLPMALLKPKSLNFAWEFMFTKANYQLPSMATQGSILAQVAQLADAGVIVPTTKRTLAGINAANLRTAHTIVETGQMLGKIVLTAPFDA</sequence>
<dbReference type="RefSeq" id="WP_003641457.1">
    <property type="nucleotide sequence ID" value="NZ_AP018405.1"/>
</dbReference>
<dbReference type="InterPro" id="IPR052585">
    <property type="entry name" value="Lipid_raft_assoc_Zn_ADH"/>
</dbReference>
<dbReference type="Gene3D" id="3.90.180.10">
    <property type="entry name" value="Medium-chain alcohol dehydrogenases, catalytic domain"/>
    <property type="match status" value="1"/>
</dbReference>
<dbReference type="PANTHER" id="PTHR43482:SF1">
    <property type="entry name" value="PROTEIN AST1-RELATED"/>
    <property type="match status" value="1"/>
</dbReference>
<dbReference type="InterPro" id="IPR036291">
    <property type="entry name" value="NAD(P)-bd_dom_sf"/>
</dbReference>
<dbReference type="PROSITE" id="PS01162">
    <property type="entry name" value="QOR_ZETA_CRYSTAL"/>
    <property type="match status" value="1"/>
</dbReference>
<keyword evidence="2" id="KW-0479">Metal-binding</keyword>
<evidence type="ECO:0000313" key="5">
    <source>
        <dbReference type="Proteomes" id="UP000076872"/>
    </source>
</evidence>
<comment type="similarity">
    <text evidence="1 2">Belongs to the zinc-containing alcohol dehydrogenase family. Quinone oxidoreductase subfamily.</text>
</comment>
<dbReference type="NCBIfam" id="TIGR02817">
    <property type="entry name" value="adh_fam_1"/>
    <property type="match status" value="1"/>
</dbReference>
<gene>
    <name evidence="4" type="ORF">NAB2_0445</name>
</gene>
<reference evidence="4 5" key="1">
    <citation type="submission" date="2016-03" db="EMBL/GenBank/DDBJ databases">
        <title>Comparative genomics of 54 Lactobacillus plantarum strains reveals genomic uncoupling from niche constraints.</title>
        <authorList>
            <person name="Martino M.E."/>
        </authorList>
    </citation>
    <scope>NUCLEOTIDE SEQUENCE [LARGE SCALE GENOMIC DNA]</scope>
    <source>
        <strain evidence="4 5">NAB2</strain>
    </source>
</reference>
<feature type="domain" description="Enoyl reductase (ER)" evidence="3">
    <location>
        <begin position="15"/>
        <end position="336"/>
    </location>
</feature>
<dbReference type="PANTHER" id="PTHR43482">
    <property type="entry name" value="PROTEIN AST1-RELATED"/>
    <property type="match status" value="1"/>
</dbReference>
<dbReference type="InterPro" id="IPR020843">
    <property type="entry name" value="ER"/>
</dbReference>
<name>A0A0G9F8P6_LACPN</name>
<proteinExistence type="inferred from homology"/>
<dbReference type="Pfam" id="PF00107">
    <property type="entry name" value="ADH_zinc_N"/>
    <property type="match status" value="1"/>
</dbReference>
<protein>
    <recommendedName>
        <fullName evidence="2">Zinc-type alcohol dehydrogenase-like protein</fullName>
    </recommendedName>
</protein>
<dbReference type="Gene3D" id="3.40.50.720">
    <property type="entry name" value="NAD(P)-binding Rossmann-like Domain"/>
    <property type="match status" value="1"/>
</dbReference>
<evidence type="ECO:0000256" key="1">
    <source>
        <dbReference type="ARBA" id="ARBA00010371"/>
    </source>
</evidence>
<organism evidence="4 5">
    <name type="scientific">Lactiplantibacillus plantarum</name>
    <name type="common">Lactobacillus plantarum</name>
    <dbReference type="NCBI Taxonomy" id="1590"/>
    <lineage>
        <taxon>Bacteria</taxon>
        <taxon>Bacillati</taxon>
        <taxon>Bacillota</taxon>
        <taxon>Bacilli</taxon>
        <taxon>Lactobacillales</taxon>
        <taxon>Lactobacillaceae</taxon>
        <taxon>Lactiplantibacillus</taxon>
    </lineage>
</organism>
<accession>A0A0G9F8P6</accession>
<dbReference type="InterPro" id="IPR014182">
    <property type="entry name" value="ADH_Zn_typ-1"/>
</dbReference>
<dbReference type="SUPFAM" id="SSF51735">
    <property type="entry name" value="NAD(P)-binding Rossmann-fold domains"/>
    <property type="match status" value="1"/>
</dbReference>
<dbReference type="InterPro" id="IPR013154">
    <property type="entry name" value="ADH-like_N"/>
</dbReference>
<comment type="caution">
    <text evidence="4">The sequence shown here is derived from an EMBL/GenBank/DDBJ whole genome shotgun (WGS) entry which is preliminary data.</text>
</comment>
<dbReference type="OMA" id="MFGTPDM"/>
<evidence type="ECO:0000256" key="2">
    <source>
        <dbReference type="RuleBase" id="RU364000"/>
    </source>
</evidence>
<dbReference type="AlphaFoldDB" id="A0A0G9F8P6"/>
<keyword evidence="2" id="KW-0560">Oxidoreductase</keyword>
<dbReference type="CDD" id="cd08252">
    <property type="entry name" value="AL_MDR"/>
    <property type="match status" value="1"/>
</dbReference>
<dbReference type="GeneID" id="77215727"/>
<dbReference type="InterPro" id="IPR013149">
    <property type="entry name" value="ADH-like_C"/>
</dbReference>
<dbReference type="EMBL" id="LUXO01000009">
    <property type="protein sequence ID" value="KZV06029.1"/>
    <property type="molecule type" value="Genomic_DNA"/>
</dbReference>
<dbReference type="Proteomes" id="UP000076872">
    <property type="component" value="Unassembled WGS sequence"/>
</dbReference>
<dbReference type="Pfam" id="PF08240">
    <property type="entry name" value="ADH_N"/>
    <property type="match status" value="1"/>
</dbReference>
<dbReference type="InterPro" id="IPR011032">
    <property type="entry name" value="GroES-like_sf"/>
</dbReference>
<evidence type="ECO:0000313" key="4">
    <source>
        <dbReference type="EMBL" id="KZV06029.1"/>
    </source>
</evidence>
<evidence type="ECO:0000259" key="3">
    <source>
        <dbReference type="SMART" id="SM00829"/>
    </source>
</evidence>